<reference evidence="4 5" key="1">
    <citation type="journal article" date="2021" name="Elife">
        <title>Chloroplast acquisition without the gene transfer in kleptoplastic sea slugs, Plakobranchus ocellatus.</title>
        <authorList>
            <person name="Maeda T."/>
            <person name="Takahashi S."/>
            <person name="Yoshida T."/>
            <person name="Shimamura S."/>
            <person name="Takaki Y."/>
            <person name="Nagai Y."/>
            <person name="Toyoda A."/>
            <person name="Suzuki Y."/>
            <person name="Arimoto A."/>
            <person name="Ishii H."/>
            <person name="Satoh N."/>
            <person name="Nishiyama T."/>
            <person name="Hasebe M."/>
            <person name="Maruyama T."/>
            <person name="Minagawa J."/>
            <person name="Obokata J."/>
            <person name="Shigenobu S."/>
        </authorList>
    </citation>
    <scope>NUCLEOTIDE SEQUENCE [LARGE SCALE GENOMIC DNA]</scope>
</reference>
<dbReference type="Proteomes" id="UP000762676">
    <property type="component" value="Unassembled WGS sequence"/>
</dbReference>
<evidence type="ECO:0000259" key="2">
    <source>
        <dbReference type="Pfam" id="PF03968"/>
    </source>
</evidence>
<dbReference type="GO" id="GO:0015920">
    <property type="term" value="P:lipopolysaccharide transport"/>
    <property type="evidence" value="ECO:0007669"/>
    <property type="project" value="TreeGrafter"/>
</dbReference>
<evidence type="ECO:0000259" key="3">
    <source>
        <dbReference type="Pfam" id="PF13100"/>
    </source>
</evidence>
<gene>
    <name evidence="4" type="ORF">ElyMa_002165800</name>
</gene>
<comment type="caution">
    <text evidence="4">The sequence shown here is derived from an EMBL/GenBank/DDBJ whole genome shotgun (WGS) entry which is preliminary data.</text>
</comment>
<evidence type="ECO:0000313" key="5">
    <source>
        <dbReference type="Proteomes" id="UP000762676"/>
    </source>
</evidence>
<feature type="domain" description="Organic solvent tolerance-like N-terminal" evidence="3">
    <location>
        <begin position="1"/>
        <end position="77"/>
    </location>
</feature>
<dbReference type="PANTHER" id="PTHR36504:SF1">
    <property type="entry name" value="LIPOPOLYSACCHARIDE EXPORT SYSTEM PROTEIN LPTA"/>
    <property type="match status" value="1"/>
</dbReference>
<dbReference type="Pfam" id="PF13100">
    <property type="entry name" value="OstA_2"/>
    <property type="match status" value="1"/>
</dbReference>
<dbReference type="Pfam" id="PF03968">
    <property type="entry name" value="LptD_N"/>
    <property type="match status" value="1"/>
</dbReference>
<evidence type="ECO:0000256" key="1">
    <source>
        <dbReference type="ARBA" id="ARBA00022729"/>
    </source>
</evidence>
<organism evidence="4 5">
    <name type="scientific">Elysia marginata</name>
    <dbReference type="NCBI Taxonomy" id="1093978"/>
    <lineage>
        <taxon>Eukaryota</taxon>
        <taxon>Metazoa</taxon>
        <taxon>Spiralia</taxon>
        <taxon>Lophotrochozoa</taxon>
        <taxon>Mollusca</taxon>
        <taxon>Gastropoda</taxon>
        <taxon>Heterobranchia</taxon>
        <taxon>Euthyneura</taxon>
        <taxon>Panpulmonata</taxon>
        <taxon>Sacoglossa</taxon>
        <taxon>Placobranchoidea</taxon>
        <taxon>Plakobranchidae</taxon>
        <taxon>Elysia</taxon>
    </lineage>
</organism>
<sequence length="413" mass="47882">MAISRENVLLESNEASLTTDTLYFDRTKQEAFFNTYGKIVSGENTLTSNKGRYFFEKEKFQFLDNVELINKDAKINSVLMDYHPKPKDVYYHGPTTIIGKDYIAYGERGFYQTIGKTGYMIKNARIDYRTRIIFGDSIFFDENKEYATITNNIRVLDTLNNIATQGHYGELYKKKDSIFLIKRAVAIFLLQKDSLYIHGDRILITGKKKERIIRAYNNVKIYRKGMSGKCDSIHFDEKTGIIQMIKNPVLWYGKNQITGDSIHLVLNKTTKKMDSLKVMRNAFMVEKDTLGTGYNQTMGKDIYGLFKDGEIYQIDVKKNSEAIYYLYDEASKLIGINKTISNDIKVDLVDKKLEQITFLIKPKGNIFPEKDLPENARKLKNFNWRGEEMIYSKEGIFDEDDRNITLPKIEGID</sequence>
<dbReference type="AlphaFoldDB" id="A0AAV4FN73"/>
<feature type="domain" description="Organic solvent tolerance-like N-terminal" evidence="2">
    <location>
        <begin position="190"/>
        <end position="265"/>
    </location>
</feature>
<dbReference type="EMBL" id="BMAT01004494">
    <property type="protein sequence ID" value="GFR74554.1"/>
    <property type="molecule type" value="Genomic_DNA"/>
</dbReference>
<proteinExistence type="predicted"/>
<dbReference type="InterPro" id="IPR052037">
    <property type="entry name" value="LPS_export_LptA"/>
</dbReference>
<dbReference type="InterPro" id="IPR005653">
    <property type="entry name" value="OstA-like_N"/>
</dbReference>
<dbReference type="Gene3D" id="2.60.450.10">
    <property type="entry name" value="Lipopolysaccharide (LPS) transport protein A like domain"/>
    <property type="match status" value="2"/>
</dbReference>
<evidence type="ECO:0000313" key="4">
    <source>
        <dbReference type="EMBL" id="GFR74554.1"/>
    </source>
</evidence>
<accession>A0AAV4FN73</accession>
<dbReference type="GO" id="GO:0017089">
    <property type="term" value="F:glycolipid transfer activity"/>
    <property type="evidence" value="ECO:0007669"/>
    <property type="project" value="TreeGrafter"/>
</dbReference>
<protein>
    <submittedName>
        <fullName evidence="4">OstA-like protein</fullName>
    </submittedName>
</protein>
<name>A0AAV4FN73_9GAST</name>
<keyword evidence="1" id="KW-0732">Signal</keyword>
<dbReference type="PANTHER" id="PTHR36504">
    <property type="entry name" value="LIPOPOLYSACCHARIDE EXPORT SYSTEM PROTEIN LPTA"/>
    <property type="match status" value="1"/>
</dbReference>
<keyword evidence="5" id="KW-1185">Reference proteome</keyword>